<dbReference type="Proteomes" id="UP000248311">
    <property type="component" value="Unassembled WGS sequence"/>
</dbReference>
<dbReference type="Pfam" id="PF07385">
    <property type="entry name" value="Lyx_isomer"/>
    <property type="match status" value="1"/>
</dbReference>
<organism evidence="9 10">
    <name type="scientific">Pseudoroseicyclus aestuarii</name>
    <dbReference type="NCBI Taxonomy" id="1795041"/>
    <lineage>
        <taxon>Bacteria</taxon>
        <taxon>Pseudomonadati</taxon>
        <taxon>Pseudomonadota</taxon>
        <taxon>Alphaproteobacteria</taxon>
        <taxon>Rhodobacterales</taxon>
        <taxon>Paracoccaceae</taxon>
        <taxon>Pseudoroseicyclus</taxon>
    </lineage>
</organism>
<proteinExistence type="inferred from homology"/>
<dbReference type="GO" id="GO:0047828">
    <property type="term" value="F:D-lyxose ketol-isomerase activity"/>
    <property type="evidence" value="ECO:0007669"/>
    <property type="project" value="UniProtKB-EC"/>
</dbReference>
<dbReference type="InterPro" id="IPR014710">
    <property type="entry name" value="RmlC-like_jellyroll"/>
</dbReference>
<evidence type="ECO:0000256" key="8">
    <source>
        <dbReference type="ARBA" id="ARBA00044972"/>
    </source>
</evidence>
<evidence type="ECO:0000256" key="3">
    <source>
        <dbReference type="ARBA" id="ARBA00023211"/>
    </source>
</evidence>
<gene>
    <name evidence="9" type="ORF">DFP88_101325</name>
</gene>
<comment type="catalytic activity">
    <reaction evidence="6">
        <text>D-lyxose = D-xylulose</text>
        <dbReference type="Rhea" id="RHEA:14201"/>
        <dbReference type="ChEBI" id="CHEBI:16789"/>
        <dbReference type="ChEBI" id="CHEBI:17140"/>
        <dbReference type="EC" id="5.3.1.15"/>
    </reaction>
</comment>
<comment type="cofactor">
    <cofactor evidence="1">
        <name>Mn(2+)</name>
        <dbReference type="ChEBI" id="CHEBI:29035"/>
    </cofactor>
</comment>
<keyword evidence="2" id="KW-0479">Metal-binding</keyword>
<comment type="caution">
    <text evidence="9">The sequence shown here is derived from an EMBL/GenBank/DDBJ whole genome shotgun (WGS) entry which is preliminary data.</text>
</comment>
<evidence type="ECO:0000256" key="5">
    <source>
        <dbReference type="ARBA" id="ARBA00023277"/>
    </source>
</evidence>
<dbReference type="InterPro" id="IPR010864">
    <property type="entry name" value="D-lyxose_isomer"/>
</dbReference>
<reference evidence="9 10" key="1">
    <citation type="submission" date="2018-06" db="EMBL/GenBank/DDBJ databases">
        <title>Genomic Encyclopedia of Type Strains, Phase III (KMG-III): the genomes of soil and plant-associated and newly described type strains.</title>
        <authorList>
            <person name="Whitman W."/>
        </authorList>
    </citation>
    <scope>NUCLEOTIDE SEQUENCE [LARGE SCALE GENOMIC DNA]</scope>
    <source>
        <strain evidence="9 10">CECT 9025</strain>
    </source>
</reference>
<evidence type="ECO:0000256" key="2">
    <source>
        <dbReference type="ARBA" id="ARBA00022723"/>
    </source>
</evidence>
<keyword evidence="10" id="KW-1185">Reference proteome</keyword>
<dbReference type="RefSeq" id="WP_110812691.1">
    <property type="nucleotide sequence ID" value="NZ_QJTE01000001.1"/>
</dbReference>
<comment type="similarity">
    <text evidence="7">Belongs to the D-lyxose ketol-isomerase family.</text>
</comment>
<dbReference type="CDD" id="cd20309">
    <property type="entry name" value="cupin_EcSI"/>
    <property type="match status" value="1"/>
</dbReference>
<evidence type="ECO:0000313" key="9">
    <source>
        <dbReference type="EMBL" id="PYE85656.1"/>
    </source>
</evidence>
<keyword evidence="4" id="KW-0413">Isomerase</keyword>
<evidence type="ECO:0000256" key="1">
    <source>
        <dbReference type="ARBA" id="ARBA00001936"/>
    </source>
</evidence>
<sequence length="226" mass="24470">MRRSRINTVMAEAAEVVRSQGLHLPPWAWWSPAEFMARRDSARGVIEAGCGWEVTDYGTGDFDRSGLVLFTLRNVTPADRAQGTGYAERLLVSRQDQLSPMRSHTHGAGDIINRGGAALVVELYGSDDRGGFAKGRGGRVLRDGIACDFAPGDRIRLQPGESLTLRPGDWHAFWGEGGSVLIGTVSTAGDTAGDTLFRDEIGPFGPVEEDASPEHLLVSDYRSWLG</sequence>
<dbReference type="AlphaFoldDB" id="A0A318SZ25"/>
<keyword evidence="5" id="KW-0119">Carbohydrate metabolism</keyword>
<accession>A0A318SZ25</accession>
<evidence type="ECO:0000256" key="6">
    <source>
        <dbReference type="ARBA" id="ARBA00044907"/>
    </source>
</evidence>
<protein>
    <recommendedName>
        <fullName evidence="8">D-lyxose ketol-isomerase</fullName>
        <ecNumber evidence="8">5.3.1.15</ecNumber>
    </recommendedName>
</protein>
<evidence type="ECO:0000256" key="7">
    <source>
        <dbReference type="ARBA" id="ARBA00044951"/>
    </source>
</evidence>
<dbReference type="OrthoDB" id="27002at2"/>
<dbReference type="EMBL" id="QJTE01000001">
    <property type="protein sequence ID" value="PYE85656.1"/>
    <property type="molecule type" value="Genomic_DNA"/>
</dbReference>
<dbReference type="Gene3D" id="2.60.120.10">
    <property type="entry name" value="Jelly Rolls"/>
    <property type="match status" value="1"/>
</dbReference>
<dbReference type="GO" id="GO:0046872">
    <property type="term" value="F:metal ion binding"/>
    <property type="evidence" value="ECO:0007669"/>
    <property type="project" value="UniProtKB-KW"/>
</dbReference>
<keyword evidence="3" id="KW-0464">Manganese</keyword>
<evidence type="ECO:0000256" key="4">
    <source>
        <dbReference type="ARBA" id="ARBA00023235"/>
    </source>
</evidence>
<evidence type="ECO:0000313" key="10">
    <source>
        <dbReference type="Proteomes" id="UP000248311"/>
    </source>
</evidence>
<name>A0A318SZ25_9RHOB</name>
<dbReference type="EC" id="5.3.1.15" evidence="8"/>
<dbReference type="InterPro" id="IPR047581">
    <property type="entry name" value="EcSI_cupin"/>
</dbReference>